<feature type="domain" description="N-acetyltransferase" evidence="1">
    <location>
        <begin position="4"/>
        <end position="157"/>
    </location>
</feature>
<gene>
    <name evidence="2" type="ORF">F957_01506</name>
</gene>
<dbReference type="RefSeq" id="WP_016540026.1">
    <property type="nucleotide sequence ID" value="NZ_ASQH01000001.1"/>
</dbReference>
<proteinExistence type="predicted"/>
<evidence type="ECO:0000259" key="1">
    <source>
        <dbReference type="PROSITE" id="PS51186"/>
    </source>
</evidence>
<dbReference type="EMBL" id="ATGG01000011">
    <property type="protein sequence ID" value="EPF88219.1"/>
    <property type="molecule type" value="Genomic_DNA"/>
</dbReference>
<dbReference type="Proteomes" id="UP000014523">
    <property type="component" value="Unassembled WGS sequence"/>
</dbReference>
<name>A0A829HJJ7_9GAMM</name>
<comment type="caution">
    <text evidence="2">The sequence shown here is derived from an EMBL/GenBank/DDBJ whole genome shotgun (WGS) entry which is preliminary data.</text>
</comment>
<keyword evidence="3" id="KW-1185">Reference proteome</keyword>
<evidence type="ECO:0000313" key="2">
    <source>
        <dbReference type="EMBL" id="EPF88219.1"/>
    </source>
</evidence>
<organism evidence="2 3">
    <name type="scientific">Acinetobacter gyllenbergii CIP 110306 = MTCC 11365</name>
    <dbReference type="NCBI Taxonomy" id="1217657"/>
    <lineage>
        <taxon>Bacteria</taxon>
        <taxon>Pseudomonadati</taxon>
        <taxon>Pseudomonadota</taxon>
        <taxon>Gammaproteobacteria</taxon>
        <taxon>Moraxellales</taxon>
        <taxon>Moraxellaceae</taxon>
        <taxon>Acinetobacter</taxon>
    </lineage>
</organism>
<accession>A0A829HJJ7</accession>
<dbReference type="Gene3D" id="3.40.630.30">
    <property type="match status" value="1"/>
</dbReference>
<dbReference type="SUPFAM" id="SSF55729">
    <property type="entry name" value="Acyl-CoA N-acyltransferases (Nat)"/>
    <property type="match status" value="1"/>
</dbReference>
<evidence type="ECO:0000313" key="3">
    <source>
        <dbReference type="Proteomes" id="UP000014523"/>
    </source>
</evidence>
<sequence length="160" mass="18491">MLNIQFDHLKNISIQDIIELNTNERVLKQMPLASGTIFDEQECIAWVNEKEEQWTKHGYGPWAFLVDGKFAGWGGLQYEDGDADLALVLHPQYWGIGKQIFDEIIKIAFTEMNFESITILLPPSRKKLKGIYLLGFNLDGEITISGEHFIRYRLYKPTQI</sequence>
<dbReference type="InterPro" id="IPR016181">
    <property type="entry name" value="Acyl_CoA_acyltransferase"/>
</dbReference>
<protein>
    <recommendedName>
        <fullName evidence="1">N-acetyltransferase domain-containing protein</fullName>
    </recommendedName>
</protein>
<reference evidence="2 3" key="1">
    <citation type="submission" date="2013-06" db="EMBL/GenBank/DDBJ databases">
        <title>The Genome Sequence of Acinetobacter gyllenbergii CIP 110306.</title>
        <authorList>
            <consortium name="The Broad Institute Genome Sequencing Platform"/>
            <consortium name="The Broad Institute Genome Sequencing Center for Infectious Disease"/>
            <person name="Cerqueira G."/>
            <person name="Feldgarden M."/>
            <person name="Courvalin P."/>
            <person name="Perichon B."/>
            <person name="Grillot-Courvalin C."/>
            <person name="Clermont D."/>
            <person name="Rocha E."/>
            <person name="Yoon E.-J."/>
            <person name="Nemec A."/>
            <person name="Young S.K."/>
            <person name="Zeng Q."/>
            <person name="Gargeya S."/>
            <person name="Fitzgerald M."/>
            <person name="Abouelleil A."/>
            <person name="Alvarado L."/>
            <person name="Berlin A.M."/>
            <person name="Chapman S.B."/>
            <person name="Dewar J."/>
            <person name="Goldberg J."/>
            <person name="Griggs A."/>
            <person name="Gujja S."/>
            <person name="Hansen M."/>
            <person name="Howarth C."/>
            <person name="Imamovic A."/>
            <person name="Larimer J."/>
            <person name="McCowan C."/>
            <person name="Murphy C."/>
            <person name="Pearson M."/>
            <person name="Priest M."/>
            <person name="Roberts A."/>
            <person name="Saif S."/>
            <person name="Shea T."/>
            <person name="Sykes S."/>
            <person name="Wortman J."/>
            <person name="Nusbaum C."/>
            <person name="Birren B."/>
        </authorList>
    </citation>
    <scope>NUCLEOTIDE SEQUENCE [LARGE SCALE GENOMIC DNA]</scope>
    <source>
        <strain evidence="2 3">CIP 110306</strain>
    </source>
</reference>
<dbReference type="GO" id="GO:0016747">
    <property type="term" value="F:acyltransferase activity, transferring groups other than amino-acyl groups"/>
    <property type="evidence" value="ECO:0007669"/>
    <property type="project" value="InterPro"/>
</dbReference>
<dbReference type="PROSITE" id="PS51186">
    <property type="entry name" value="GNAT"/>
    <property type="match status" value="1"/>
</dbReference>
<dbReference type="AlphaFoldDB" id="A0A829HJJ7"/>
<dbReference type="Pfam" id="PF13302">
    <property type="entry name" value="Acetyltransf_3"/>
    <property type="match status" value="1"/>
</dbReference>
<dbReference type="InterPro" id="IPR000182">
    <property type="entry name" value="GNAT_dom"/>
</dbReference>